<evidence type="ECO:0000313" key="2">
    <source>
        <dbReference type="Proteomes" id="UP001549119"/>
    </source>
</evidence>
<accession>A0ABV2NNE4</accession>
<comment type="caution">
    <text evidence="1">The sequence shown here is derived from an EMBL/GenBank/DDBJ whole genome shotgun (WGS) entry which is preliminary data.</text>
</comment>
<name>A0ABV2NNE4_9HYPH</name>
<dbReference type="Proteomes" id="UP001549119">
    <property type="component" value="Unassembled WGS sequence"/>
</dbReference>
<proteinExistence type="predicted"/>
<keyword evidence="2" id="KW-1185">Reference proteome</keyword>
<sequence>MNAQHPIRAAFGHLPKVAPHLVESVAEDQPLVRLAPGVTVEAIEARLSNFDRGHSIGELGAGISGLDGLIESLAMMAWHVERAVERGAGQAYDLDKLERIKGRIAEVHQKVEISAGRITAKLAGAR</sequence>
<dbReference type="EMBL" id="JBEPNW010000002">
    <property type="protein sequence ID" value="MET3868032.1"/>
    <property type="molecule type" value="Genomic_DNA"/>
</dbReference>
<evidence type="ECO:0000313" key="1">
    <source>
        <dbReference type="EMBL" id="MET3868032.1"/>
    </source>
</evidence>
<reference evidence="1 2" key="1">
    <citation type="submission" date="2024-06" db="EMBL/GenBank/DDBJ databases">
        <title>Genomics of switchgrass bacterial isolates.</title>
        <authorList>
            <person name="Shade A."/>
        </authorList>
    </citation>
    <scope>NUCLEOTIDE SEQUENCE [LARGE SCALE GENOMIC DNA]</scope>
    <source>
        <strain evidence="1 2">PvP084</strain>
    </source>
</reference>
<gene>
    <name evidence="1" type="ORF">ABIC20_005341</name>
</gene>
<protein>
    <submittedName>
        <fullName evidence="1">Pyruvoyl-dependent arginine decarboxylase (PvlArgDC)</fullName>
    </submittedName>
</protein>
<organism evidence="1 2">
    <name type="scientific">Methylobacterium radiotolerans</name>
    <dbReference type="NCBI Taxonomy" id="31998"/>
    <lineage>
        <taxon>Bacteria</taxon>
        <taxon>Pseudomonadati</taxon>
        <taxon>Pseudomonadota</taxon>
        <taxon>Alphaproteobacteria</taxon>
        <taxon>Hyphomicrobiales</taxon>
        <taxon>Methylobacteriaceae</taxon>
        <taxon>Methylobacterium</taxon>
    </lineage>
</organism>
<dbReference type="RefSeq" id="WP_209650550.1">
    <property type="nucleotide sequence ID" value="NZ_JBEPNV010000001.1"/>
</dbReference>